<comment type="caution">
    <text evidence="2">The sequence shown here is derived from an EMBL/GenBank/DDBJ whole genome shotgun (WGS) entry which is preliminary data.</text>
</comment>
<proteinExistence type="predicted"/>
<reference evidence="2 3" key="1">
    <citation type="journal article" date="2021" name="Commun. Biol.">
        <title>The genome of Shorea leprosula (Dipterocarpaceae) highlights the ecological relevance of drought in aseasonal tropical rainforests.</title>
        <authorList>
            <person name="Ng K.K.S."/>
            <person name="Kobayashi M.J."/>
            <person name="Fawcett J.A."/>
            <person name="Hatakeyama M."/>
            <person name="Paape T."/>
            <person name="Ng C.H."/>
            <person name="Ang C.C."/>
            <person name="Tnah L.H."/>
            <person name="Lee C.T."/>
            <person name="Nishiyama T."/>
            <person name="Sese J."/>
            <person name="O'Brien M.J."/>
            <person name="Copetti D."/>
            <person name="Mohd Noor M.I."/>
            <person name="Ong R.C."/>
            <person name="Putra M."/>
            <person name="Sireger I.Z."/>
            <person name="Indrioko S."/>
            <person name="Kosugi Y."/>
            <person name="Izuno A."/>
            <person name="Isagi Y."/>
            <person name="Lee S.L."/>
            <person name="Shimizu K.K."/>
        </authorList>
    </citation>
    <scope>NUCLEOTIDE SEQUENCE [LARGE SCALE GENOMIC DNA]</scope>
    <source>
        <strain evidence="2">214</strain>
    </source>
</reference>
<feature type="compositionally biased region" description="Polar residues" evidence="1">
    <location>
        <begin position="92"/>
        <end position="101"/>
    </location>
</feature>
<evidence type="ECO:0000313" key="3">
    <source>
        <dbReference type="Proteomes" id="UP001054252"/>
    </source>
</evidence>
<dbReference type="EMBL" id="BPVZ01000014">
    <property type="protein sequence ID" value="GKU99759.1"/>
    <property type="molecule type" value="Genomic_DNA"/>
</dbReference>
<organism evidence="2 3">
    <name type="scientific">Rubroshorea leprosula</name>
    <dbReference type="NCBI Taxonomy" id="152421"/>
    <lineage>
        <taxon>Eukaryota</taxon>
        <taxon>Viridiplantae</taxon>
        <taxon>Streptophyta</taxon>
        <taxon>Embryophyta</taxon>
        <taxon>Tracheophyta</taxon>
        <taxon>Spermatophyta</taxon>
        <taxon>Magnoliopsida</taxon>
        <taxon>eudicotyledons</taxon>
        <taxon>Gunneridae</taxon>
        <taxon>Pentapetalae</taxon>
        <taxon>rosids</taxon>
        <taxon>malvids</taxon>
        <taxon>Malvales</taxon>
        <taxon>Dipterocarpaceae</taxon>
        <taxon>Rubroshorea</taxon>
    </lineage>
</organism>
<gene>
    <name evidence="2" type="ORF">SLEP1_g12558</name>
</gene>
<evidence type="ECO:0008006" key="4">
    <source>
        <dbReference type="Google" id="ProtNLM"/>
    </source>
</evidence>
<sequence>MTTEIYYEIRGKVLHHNPDFPIGELAFFDGEDIDEQGKSLAPLADTTVRLRWDLNTEGVLVWPPSVLEEREDPAGLPSFDSWVEGAPIAKQEPSSTLPNSQPAAAPARSPIIAPAFEPASSSLLPLCA</sequence>
<evidence type="ECO:0000313" key="2">
    <source>
        <dbReference type="EMBL" id="GKU99759.1"/>
    </source>
</evidence>
<protein>
    <recommendedName>
        <fullName evidence="4">DUF2442 domain-containing protein</fullName>
    </recommendedName>
</protein>
<feature type="region of interest" description="Disordered" evidence="1">
    <location>
        <begin position="69"/>
        <end position="109"/>
    </location>
</feature>
<keyword evidence="3" id="KW-1185">Reference proteome</keyword>
<accession>A0AAV5ILN3</accession>
<dbReference type="Proteomes" id="UP001054252">
    <property type="component" value="Unassembled WGS sequence"/>
</dbReference>
<name>A0AAV5ILN3_9ROSI</name>
<evidence type="ECO:0000256" key="1">
    <source>
        <dbReference type="SAM" id="MobiDB-lite"/>
    </source>
</evidence>
<dbReference type="AlphaFoldDB" id="A0AAV5ILN3"/>